<dbReference type="OrthoDB" id="10518081at2759"/>
<evidence type="ECO:0000313" key="2">
    <source>
        <dbReference type="EMBL" id="KAF2587020.1"/>
    </source>
</evidence>
<name>A0A3N6S1B5_BRACR</name>
<dbReference type="Proteomes" id="UP000712281">
    <property type="component" value="Unassembled WGS sequence"/>
</dbReference>
<protein>
    <submittedName>
        <fullName evidence="2">Uncharacterized protein</fullName>
    </submittedName>
</protein>
<reference evidence="2" key="1">
    <citation type="submission" date="2019-12" db="EMBL/GenBank/DDBJ databases">
        <title>Genome sequencing and annotation of Brassica cretica.</title>
        <authorList>
            <person name="Studholme D.J."/>
            <person name="Sarris P.F."/>
        </authorList>
    </citation>
    <scope>NUCLEOTIDE SEQUENCE</scope>
    <source>
        <strain evidence="1">PFS-001/15</strain>
        <strain evidence="2">PFS-102/07</strain>
        <tissue evidence="2">Leaf</tissue>
    </source>
</reference>
<dbReference type="AlphaFoldDB" id="A0A3N6S1B5"/>
<comment type="caution">
    <text evidence="2">The sequence shown here is derived from an EMBL/GenBank/DDBJ whole genome shotgun (WGS) entry which is preliminary data.</text>
</comment>
<organism evidence="2">
    <name type="scientific">Brassica cretica</name>
    <name type="common">Mustard</name>
    <dbReference type="NCBI Taxonomy" id="69181"/>
    <lineage>
        <taxon>Eukaryota</taxon>
        <taxon>Viridiplantae</taxon>
        <taxon>Streptophyta</taxon>
        <taxon>Embryophyta</taxon>
        <taxon>Tracheophyta</taxon>
        <taxon>Spermatophyta</taxon>
        <taxon>Magnoliopsida</taxon>
        <taxon>eudicotyledons</taxon>
        <taxon>Gunneridae</taxon>
        <taxon>Pentapetalae</taxon>
        <taxon>rosids</taxon>
        <taxon>malvids</taxon>
        <taxon>Brassicales</taxon>
        <taxon>Brassicaceae</taxon>
        <taxon>Brassiceae</taxon>
        <taxon>Brassica</taxon>
    </lineage>
</organism>
<proteinExistence type="predicted"/>
<gene>
    <name evidence="1" type="ORF">F2Q68_00030875</name>
    <name evidence="2" type="ORF">F2Q70_00035665</name>
</gene>
<dbReference type="EMBL" id="QGKY02000246">
    <property type="protein sequence ID" value="KAF2587020.1"/>
    <property type="molecule type" value="Genomic_DNA"/>
</dbReference>
<sequence length="64" mass="7460">MRVFHLASIDYIEDLVTYNAADHNVEQVRLFLSLVFTTMSMQKKSCVDYIEEGLAGFDLDIEQW</sequence>
<dbReference type="EMBL" id="QGKW02002005">
    <property type="protein sequence ID" value="KAF2542606.1"/>
    <property type="molecule type" value="Genomic_DNA"/>
</dbReference>
<evidence type="ECO:0000313" key="1">
    <source>
        <dbReference type="EMBL" id="KAF2542606.1"/>
    </source>
</evidence>
<accession>A0A3N6S1B5</accession>